<dbReference type="PATRIC" id="fig|224013.5.peg.1669"/>
<protein>
    <submittedName>
        <fullName evidence="3">Heterodisulfide reductase</fullName>
    </submittedName>
</protein>
<feature type="domain" description="Cysteine-rich" evidence="2">
    <location>
        <begin position="159"/>
        <end position="247"/>
    </location>
</feature>
<evidence type="ECO:0000313" key="3">
    <source>
        <dbReference type="EMBL" id="ALF52633.1"/>
    </source>
</evidence>
<dbReference type="Gene3D" id="3.40.50.11810">
    <property type="match status" value="1"/>
</dbReference>
<reference evidence="4" key="1">
    <citation type="submission" date="2015-07" db="EMBL/GenBank/DDBJ databases">
        <title>Genome Of Nitrogen-Fixing Cyanobacterium Nostoc piscinale CENA21 From Solimoes/Amazon River Floodplain Sediments And Comparative Genomics To Uncover Biosynthetic Natural Products Potential.</title>
        <authorList>
            <person name="Leao T.F."/>
            <person name="Leao P.N."/>
            <person name="Guimaraes P.I."/>
            <person name="de Melo A.G.C."/>
            <person name="Ramos R.T.J."/>
            <person name="Silva A."/>
            <person name="Fiore M.F."/>
            <person name="Schneider M.P.C."/>
        </authorList>
    </citation>
    <scope>NUCLEOTIDE SEQUENCE [LARGE SCALE GENOMIC DNA]</scope>
    <source>
        <strain evidence="4">CENA21</strain>
    </source>
</reference>
<keyword evidence="4" id="KW-1185">Reference proteome</keyword>
<dbReference type="GO" id="GO:0016491">
    <property type="term" value="F:oxidoreductase activity"/>
    <property type="evidence" value="ECO:0007669"/>
    <property type="project" value="UniProtKB-KW"/>
</dbReference>
<dbReference type="InterPro" id="IPR004017">
    <property type="entry name" value="Cys_rich_dom"/>
</dbReference>
<dbReference type="InterPro" id="IPR051278">
    <property type="entry name" value="HdrB/HdrD_reductase"/>
</dbReference>
<dbReference type="Proteomes" id="UP000062645">
    <property type="component" value="Chromosome"/>
</dbReference>
<evidence type="ECO:0000256" key="1">
    <source>
        <dbReference type="ARBA" id="ARBA00023002"/>
    </source>
</evidence>
<dbReference type="EMBL" id="CP012036">
    <property type="protein sequence ID" value="ALF52633.1"/>
    <property type="molecule type" value="Genomic_DNA"/>
</dbReference>
<name>A0A0M3V4S0_9NOSO</name>
<proteinExistence type="predicted"/>
<evidence type="ECO:0000259" key="2">
    <source>
        <dbReference type="Pfam" id="PF02754"/>
    </source>
</evidence>
<accession>A0A0M3V4S0</accession>
<feature type="domain" description="Cysteine-rich" evidence="2">
    <location>
        <begin position="8"/>
        <end position="89"/>
    </location>
</feature>
<dbReference type="Pfam" id="PF02754">
    <property type="entry name" value="CCG"/>
    <property type="match status" value="2"/>
</dbReference>
<reference evidence="3 4" key="2">
    <citation type="journal article" date="2016" name="Genome Announc.">
        <title>Draft Genome Sequence of the N2-Fixing Cyanobacterium Nostoc piscinale CENA21, Isolated from the Brazilian Amazon Floodplain.</title>
        <authorList>
            <person name="Leao T."/>
            <person name="Guimaraes P.I."/>
            <person name="de Melo A.G."/>
            <person name="Ramos R.T."/>
            <person name="Leao P.N."/>
            <person name="Silva A."/>
            <person name="Fiore M.F."/>
            <person name="Schneider M.P."/>
        </authorList>
    </citation>
    <scope>NUCLEOTIDE SEQUENCE [LARGE SCALE GENOMIC DNA]</scope>
    <source>
        <strain evidence="3 4">CENA21</strain>
    </source>
</reference>
<keyword evidence="1" id="KW-0560">Oxidoreductase</keyword>
<organism evidence="3 4">
    <name type="scientific">Nostoc piscinale CENA21</name>
    <dbReference type="NCBI Taxonomy" id="224013"/>
    <lineage>
        <taxon>Bacteria</taxon>
        <taxon>Bacillati</taxon>
        <taxon>Cyanobacteriota</taxon>
        <taxon>Cyanophyceae</taxon>
        <taxon>Nostocales</taxon>
        <taxon>Nostocaceae</taxon>
        <taxon>Nostoc</taxon>
    </lineage>
</organism>
<dbReference type="Gene3D" id="1.20.1050.140">
    <property type="match status" value="1"/>
</dbReference>
<dbReference type="KEGG" id="npz:ACX27_06860"/>
<dbReference type="OrthoDB" id="9777685at2"/>
<dbReference type="STRING" id="224013.ACX27_06860"/>
<dbReference type="PANTHER" id="PTHR42947:SF1">
    <property type="entry name" value="COB--COM HETERODISULFIDE REDUCTASE SUBUNIT B 1"/>
    <property type="match status" value="1"/>
</dbReference>
<dbReference type="PANTHER" id="PTHR42947">
    <property type="entry name" value="COB--COM HETERODISULFIDE REDUCTASE SUBUNIT B 1"/>
    <property type="match status" value="1"/>
</dbReference>
<dbReference type="AlphaFoldDB" id="A0A0M3V4S0"/>
<dbReference type="RefSeq" id="WP_062290105.1">
    <property type="nucleotide sequence ID" value="NZ_CP012036.1"/>
</dbReference>
<sequence length="318" mass="35187">MITQTLKYAYFPGCVAQGACRELYQSTQALTQALGIELIELKKAACCGSGTFKEDSQLLEDTVNARNIALAESLNLPLLTHCSTCQGVIGHVNERLKDCQNSNPTYINQVNGLLKKEGCSPYQGSTEVTHLLYALVKDYGLEEISQRVTHKLTNLKCGAFYGCYLLRGQKTMLFDDPFQPEAMENVFRAVGATPIYYRGRTQCCGWPLASYATNESFKMAGMHIQEALANGADCLVTPCPLCHLNLDSRQPEVEKVIGKKLGLPVLHLPQLIALALGISPQELGLERHIVSTKPVLKKIRLVIRKRKSNHRGAEFTEK</sequence>
<gene>
    <name evidence="3" type="ORF">ACX27_06860</name>
</gene>
<evidence type="ECO:0000313" key="4">
    <source>
        <dbReference type="Proteomes" id="UP000062645"/>
    </source>
</evidence>